<comment type="caution">
    <text evidence="2">The sequence shown here is derived from an EMBL/GenBank/DDBJ whole genome shotgun (WGS) entry which is preliminary data.</text>
</comment>
<sequence length="98" mass="11455">MLPKWLKQPPGKTFTLEWVHCTLTLAKPNHNRVVLVFKFQEKEFVYQEAGEIAIWDVTQKYHIGYSIGDLRRDRATIISGGRRSTQREPRHVQGQHAN</sequence>
<name>A0ABU7B822_9TELE</name>
<evidence type="ECO:0000313" key="3">
    <source>
        <dbReference type="Proteomes" id="UP001345963"/>
    </source>
</evidence>
<evidence type="ECO:0000256" key="1">
    <source>
        <dbReference type="SAM" id="MobiDB-lite"/>
    </source>
</evidence>
<dbReference type="Proteomes" id="UP001345963">
    <property type="component" value="Unassembled WGS sequence"/>
</dbReference>
<proteinExistence type="predicted"/>
<evidence type="ECO:0000313" key="2">
    <source>
        <dbReference type="EMBL" id="MED6245924.1"/>
    </source>
</evidence>
<reference evidence="2 3" key="1">
    <citation type="submission" date="2021-07" db="EMBL/GenBank/DDBJ databases">
        <authorList>
            <person name="Palmer J.M."/>
        </authorList>
    </citation>
    <scope>NUCLEOTIDE SEQUENCE [LARGE SCALE GENOMIC DNA]</scope>
    <source>
        <strain evidence="2 3">AT_MEX2019</strain>
        <tissue evidence="2">Muscle</tissue>
    </source>
</reference>
<dbReference type="EMBL" id="JAHUTI010041629">
    <property type="protein sequence ID" value="MED6245924.1"/>
    <property type="molecule type" value="Genomic_DNA"/>
</dbReference>
<feature type="region of interest" description="Disordered" evidence="1">
    <location>
        <begin position="79"/>
        <end position="98"/>
    </location>
</feature>
<accession>A0ABU7B822</accession>
<gene>
    <name evidence="2" type="ORF">ATANTOWER_010287</name>
</gene>
<protein>
    <submittedName>
        <fullName evidence="2">Uncharacterized protein</fullName>
    </submittedName>
</protein>
<keyword evidence="3" id="KW-1185">Reference proteome</keyword>
<organism evidence="2 3">
    <name type="scientific">Ataeniobius toweri</name>
    <dbReference type="NCBI Taxonomy" id="208326"/>
    <lineage>
        <taxon>Eukaryota</taxon>
        <taxon>Metazoa</taxon>
        <taxon>Chordata</taxon>
        <taxon>Craniata</taxon>
        <taxon>Vertebrata</taxon>
        <taxon>Euteleostomi</taxon>
        <taxon>Actinopterygii</taxon>
        <taxon>Neopterygii</taxon>
        <taxon>Teleostei</taxon>
        <taxon>Neoteleostei</taxon>
        <taxon>Acanthomorphata</taxon>
        <taxon>Ovalentaria</taxon>
        <taxon>Atherinomorphae</taxon>
        <taxon>Cyprinodontiformes</taxon>
        <taxon>Goodeidae</taxon>
        <taxon>Ataeniobius</taxon>
    </lineage>
</organism>